<evidence type="ECO:0000313" key="3">
    <source>
        <dbReference type="Proteomes" id="UP000507222"/>
    </source>
</evidence>
<dbReference type="AlphaFoldDB" id="A0A6J5VEC2"/>
<protein>
    <submittedName>
        <fullName evidence="2">Uncharacterized protein</fullName>
    </submittedName>
</protein>
<evidence type="ECO:0000256" key="1">
    <source>
        <dbReference type="SAM" id="MobiDB-lite"/>
    </source>
</evidence>
<dbReference type="EMBL" id="CAEKDK010000007">
    <property type="protein sequence ID" value="CAB4286234.1"/>
    <property type="molecule type" value="Genomic_DNA"/>
</dbReference>
<gene>
    <name evidence="2" type="ORF">CURHAP_LOCUS43058</name>
</gene>
<sequence length="111" mass="11903">MSQGSAYWAGALSINLRHREDRASCPFYCQVIGAAAMATMLSPPKPSRPGISAHLRFANMVPAGTDMLTNPGGRPTRGQACRPSNSCQDNFRGLECVVSSGRQNMLYAALQ</sequence>
<name>A0A6J5VEC2_PRUAR</name>
<evidence type="ECO:0000313" key="2">
    <source>
        <dbReference type="EMBL" id="CAB4286234.1"/>
    </source>
</evidence>
<proteinExistence type="predicted"/>
<feature type="region of interest" description="Disordered" evidence="1">
    <location>
        <begin position="64"/>
        <end position="84"/>
    </location>
</feature>
<dbReference type="Proteomes" id="UP000507222">
    <property type="component" value="Unassembled WGS sequence"/>
</dbReference>
<accession>A0A6J5VEC2</accession>
<reference evidence="2 3" key="1">
    <citation type="submission" date="2020-05" db="EMBL/GenBank/DDBJ databases">
        <authorList>
            <person name="Campoy J."/>
            <person name="Schneeberger K."/>
            <person name="Spophaly S."/>
        </authorList>
    </citation>
    <scope>NUCLEOTIDE SEQUENCE [LARGE SCALE GENOMIC DNA]</scope>
    <source>
        <strain evidence="2">PruArmRojPasFocal</strain>
    </source>
</reference>
<organism evidence="2 3">
    <name type="scientific">Prunus armeniaca</name>
    <name type="common">Apricot</name>
    <name type="synonym">Armeniaca vulgaris</name>
    <dbReference type="NCBI Taxonomy" id="36596"/>
    <lineage>
        <taxon>Eukaryota</taxon>
        <taxon>Viridiplantae</taxon>
        <taxon>Streptophyta</taxon>
        <taxon>Embryophyta</taxon>
        <taxon>Tracheophyta</taxon>
        <taxon>Spermatophyta</taxon>
        <taxon>Magnoliopsida</taxon>
        <taxon>eudicotyledons</taxon>
        <taxon>Gunneridae</taxon>
        <taxon>Pentapetalae</taxon>
        <taxon>rosids</taxon>
        <taxon>fabids</taxon>
        <taxon>Rosales</taxon>
        <taxon>Rosaceae</taxon>
        <taxon>Amygdaloideae</taxon>
        <taxon>Amygdaleae</taxon>
        <taxon>Prunus</taxon>
    </lineage>
</organism>